<evidence type="ECO:0000313" key="2">
    <source>
        <dbReference type="Proteomes" id="UP000830158"/>
    </source>
</evidence>
<gene>
    <name evidence="1" type="ORF">L1857_24360</name>
</gene>
<name>A0ABY4P056_9PSEU</name>
<dbReference type="InterPro" id="IPR025633">
    <property type="entry name" value="DUF4291"/>
</dbReference>
<protein>
    <submittedName>
        <fullName evidence="1">DUF4291 domain-containing protein</fullName>
    </submittedName>
</protein>
<dbReference type="Proteomes" id="UP000830158">
    <property type="component" value="Chromosome"/>
</dbReference>
<accession>A0ABY4P056</accession>
<dbReference type="Pfam" id="PF14124">
    <property type="entry name" value="DUF4291"/>
    <property type="match status" value="1"/>
</dbReference>
<evidence type="ECO:0000313" key="1">
    <source>
        <dbReference type="EMBL" id="UQS25715.1"/>
    </source>
</evidence>
<reference evidence="1" key="1">
    <citation type="submission" date="2022-01" db="EMBL/GenBank/DDBJ databases">
        <title>PSI-footprinting approach for the identification of protein synthesis inhibitor producers.</title>
        <authorList>
            <person name="Handel F."/>
            <person name="Kulik A."/>
            <person name="Wex K.W."/>
            <person name="Berscheid A."/>
            <person name="Saur J.S."/>
            <person name="Winkler A."/>
            <person name="Wibberg D."/>
            <person name="Kalinowski J."/>
            <person name="Broetz-Oesterhelt H."/>
            <person name="Mast Y."/>
        </authorList>
    </citation>
    <scope>NUCLEOTIDE SEQUENCE</scope>
    <source>
        <strain evidence="1">KNN 49.3e</strain>
    </source>
</reference>
<dbReference type="RefSeq" id="WP_240323306.1">
    <property type="nucleotide sequence ID" value="NZ_CP091196.1"/>
</dbReference>
<organism evidence="1 2">
    <name type="scientific">Amycolatopsis thermalba</name>
    <dbReference type="NCBI Taxonomy" id="944492"/>
    <lineage>
        <taxon>Bacteria</taxon>
        <taxon>Bacillati</taxon>
        <taxon>Actinomycetota</taxon>
        <taxon>Actinomycetes</taxon>
        <taxon>Pseudonocardiales</taxon>
        <taxon>Pseudonocardiaceae</taxon>
        <taxon>Amycolatopsis</taxon>
    </lineage>
</organism>
<sequence>MSNEIRARYDDDTIVVYQAYSPEIADGQVRVPVRMPLHSHRAGGRLRHPDRCGG</sequence>
<dbReference type="EMBL" id="CP091196">
    <property type="protein sequence ID" value="UQS25715.1"/>
    <property type="molecule type" value="Genomic_DNA"/>
</dbReference>
<proteinExistence type="predicted"/>
<keyword evidence="2" id="KW-1185">Reference proteome</keyword>